<organism evidence="2 3">
    <name type="scientific">Verrucosispora sioxanthis</name>
    <dbReference type="NCBI Taxonomy" id="2499994"/>
    <lineage>
        <taxon>Bacteria</taxon>
        <taxon>Bacillati</taxon>
        <taxon>Actinomycetota</taxon>
        <taxon>Actinomycetes</taxon>
        <taxon>Micromonosporales</taxon>
        <taxon>Micromonosporaceae</taxon>
        <taxon>Micromonospora</taxon>
    </lineage>
</organism>
<keyword evidence="3" id="KW-1185">Reference proteome</keyword>
<reference evidence="2 3" key="1">
    <citation type="submission" date="2020-02" db="EMBL/GenBank/DDBJ databases">
        <title>Draft Genome Sequence of Verrucosispora sp. Strain CWR15, Isolated from Gulf of Mexico Sponge.</title>
        <authorList>
            <person name="Kennedy S.J."/>
            <person name="Cella E."/>
            <person name="Azarian T."/>
            <person name="Baker B.J."/>
            <person name="Shaw L.N."/>
        </authorList>
    </citation>
    <scope>NUCLEOTIDE SEQUENCE [LARGE SCALE GENOMIC DNA]</scope>
    <source>
        <strain evidence="2 3">CWR15</strain>
    </source>
</reference>
<gene>
    <name evidence="2" type="ORF">ENC19_17505</name>
</gene>
<comment type="caution">
    <text evidence="2">The sequence shown here is derived from an EMBL/GenBank/DDBJ whole genome shotgun (WGS) entry which is preliminary data.</text>
</comment>
<accession>A0A6M1L7X8</accession>
<dbReference type="Pfam" id="PF13672">
    <property type="entry name" value="PP2C_2"/>
    <property type="match status" value="1"/>
</dbReference>
<evidence type="ECO:0000313" key="2">
    <source>
        <dbReference type="EMBL" id="NGM14333.1"/>
    </source>
</evidence>
<evidence type="ECO:0000313" key="3">
    <source>
        <dbReference type="Proteomes" id="UP000478148"/>
    </source>
</evidence>
<dbReference type="EMBL" id="SAIY01000005">
    <property type="protein sequence ID" value="NGM14333.1"/>
    <property type="molecule type" value="Genomic_DNA"/>
</dbReference>
<dbReference type="InterPro" id="IPR001932">
    <property type="entry name" value="PPM-type_phosphatase-like_dom"/>
</dbReference>
<name>A0A6M1L7X8_9ACTN</name>
<sequence>MATADFVIVLDGVTQLPGLDTGCVHDPVWLVRALGCFLTEALTDNQSSGLDGILAAAIDRLRHHHGGRCDLTNPHSPSSTVAMVRDRGDRVDYLVLCDSSVVYENAEGITAVHDDRTDHLPAYDRHAVAQLRNRPGGFWVASTDPAAAAEAVTGSVRRAGLRRMLLCTDGASRLTEFFRLGWADVFELAERSGPRAIIDTVRAYEMSHPELLVKPGRRPLKRHDDATLALLSY</sequence>
<proteinExistence type="predicted"/>
<protein>
    <recommendedName>
        <fullName evidence="1">PPM-type phosphatase domain-containing protein</fullName>
    </recommendedName>
</protein>
<dbReference type="AlphaFoldDB" id="A0A6M1L7X8"/>
<dbReference type="Proteomes" id="UP000478148">
    <property type="component" value="Unassembled WGS sequence"/>
</dbReference>
<evidence type="ECO:0000259" key="1">
    <source>
        <dbReference type="Pfam" id="PF13672"/>
    </source>
</evidence>
<feature type="domain" description="PPM-type phosphatase" evidence="1">
    <location>
        <begin position="8"/>
        <end position="188"/>
    </location>
</feature>